<feature type="transmembrane region" description="Helical" evidence="1">
    <location>
        <begin position="21"/>
        <end position="38"/>
    </location>
</feature>
<evidence type="ECO:0000313" key="2">
    <source>
        <dbReference type="EMBL" id="KEF32880.1"/>
    </source>
</evidence>
<dbReference type="EMBL" id="ANIE01000002">
    <property type="protein sequence ID" value="KEF32880.1"/>
    <property type="molecule type" value="Genomic_DNA"/>
</dbReference>
<dbReference type="AlphaFoldDB" id="A0A072NI92"/>
<protein>
    <submittedName>
        <fullName evidence="2">Uncharacterized protein</fullName>
    </submittedName>
</protein>
<keyword evidence="1" id="KW-1133">Transmembrane helix</keyword>
<keyword evidence="1" id="KW-0472">Membrane</keyword>
<sequence length="43" mass="4856">MKTRSRVSILDPAICQIIRHTLASMALLIVVLIVVVLIRPRVF</sequence>
<reference evidence="2 3" key="1">
    <citation type="submission" date="2012-12" db="EMBL/GenBank/DDBJ databases">
        <title>Genome assembly of Marinobacter sp. AK21.</title>
        <authorList>
            <person name="Khatri I."/>
            <person name="Kumar R."/>
            <person name="Vaidya B."/>
            <person name="Subramanian S."/>
            <person name="Pinnaka A."/>
        </authorList>
    </citation>
    <scope>NUCLEOTIDE SEQUENCE [LARGE SCALE GENOMIC DNA]</scope>
    <source>
        <strain evidence="2 3">AK21</strain>
    </source>
</reference>
<keyword evidence="3" id="KW-1185">Reference proteome</keyword>
<keyword evidence="1" id="KW-0812">Transmembrane</keyword>
<evidence type="ECO:0000313" key="3">
    <source>
        <dbReference type="Proteomes" id="UP000035057"/>
    </source>
</evidence>
<dbReference type="Proteomes" id="UP000035057">
    <property type="component" value="Unassembled WGS sequence"/>
</dbReference>
<comment type="caution">
    <text evidence="2">The sequence shown here is derived from an EMBL/GenBank/DDBJ whole genome shotgun (WGS) entry which is preliminary data.</text>
</comment>
<evidence type="ECO:0000256" key="1">
    <source>
        <dbReference type="SAM" id="Phobius"/>
    </source>
</evidence>
<organism evidence="2 3">
    <name type="scientific">Marinobacter nitratireducens</name>
    <dbReference type="NCBI Taxonomy" id="1137280"/>
    <lineage>
        <taxon>Bacteria</taxon>
        <taxon>Pseudomonadati</taxon>
        <taxon>Pseudomonadota</taxon>
        <taxon>Gammaproteobacteria</taxon>
        <taxon>Pseudomonadales</taxon>
        <taxon>Marinobacteraceae</taxon>
        <taxon>Marinobacter</taxon>
    </lineage>
</organism>
<gene>
    <name evidence="2" type="ORF">D777_00442</name>
</gene>
<accession>A0A072NI92</accession>
<dbReference type="PATRIC" id="fig|1137280.3.peg.259"/>
<name>A0A072NI92_9GAMM</name>
<dbReference type="STRING" id="1137280.D777_00442"/>
<proteinExistence type="predicted"/>